<accession>A0A0F9DCM3</accession>
<reference evidence="1" key="1">
    <citation type="journal article" date="2015" name="Nature">
        <title>Complex archaea that bridge the gap between prokaryotes and eukaryotes.</title>
        <authorList>
            <person name="Spang A."/>
            <person name="Saw J.H."/>
            <person name="Jorgensen S.L."/>
            <person name="Zaremba-Niedzwiedzka K."/>
            <person name="Martijn J."/>
            <person name="Lind A.E."/>
            <person name="van Eijk R."/>
            <person name="Schleper C."/>
            <person name="Guy L."/>
            <person name="Ettema T.J."/>
        </authorList>
    </citation>
    <scope>NUCLEOTIDE SEQUENCE</scope>
</reference>
<dbReference type="AlphaFoldDB" id="A0A0F9DCM3"/>
<organism evidence="1">
    <name type="scientific">marine sediment metagenome</name>
    <dbReference type="NCBI Taxonomy" id="412755"/>
    <lineage>
        <taxon>unclassified sequences</taxon>
        <taxon>metagenomes</taxon>
        <taxon>ecological metagenomes</taxon>
    </lineage>
</organism>
<proteinExistence type="predicted"/>
<gene>
    <name evidence="1" type="ORF">LCGC14_2215830</name>
</gene>
<dbReference type="EMBL" id="LAZR01029504">
    <property type="protein sequence ID" value="KKL59389.1"/>
    <property type="molecule type" value="Genomic_DNA"/>
</dbReference>
<name>A0A0F9DCM3_9ZZZZ</name>
<evidence type="ECO:0000313" key="1">
    <source>
        <dbReference type="EMBL" id="KKL59389.1"/>
    </source>
</evidence>
<sequence>MTEHTAGPWQLDALDAIYIHEGPTLIATVSTWDISDPDEIAANAALIAAAPTMHDDLMEIAQGLVALDAEDISTEEFLDICALATRAVDG</sequence>
<comment type="caution">
    <text evidence="1">The sequence shown here is derived from an EMBL/GenBank/DDBJ whole genome shotgun (WGS) entry which is preliminary data.</text>
</comment>
<protein>
    <submittedName>
        <fullName evidence="1">Uncharacterized protein</fullName>
    </submittedName>
</protein>